<proteinExistence type="predicted"/>
<comment type="caution">
    <text evidence="2">The sequence shown here is derived from an EMBL/GenBank/DDBJ whole genome shotgun (WGS) entry which is preliminary data.</text>
</comment>
<organism evidence="2 3">
    <name type="scientific">Timema podura</name>
    <name type="common">Walking stick</name>
    <dbReference type="NCBI Taxonomy" id="61482"/>
    <lineage>
        <taxon>Eukaryota</taxon>
        <taxon>Metazoa</taxon>
        <taxon>Ecdysozoa</taxon>
        <taxon>Arthropoda</taxon>
        <taxon>Hexapoda</taxon>
        <taxon>Insecta</taxon>
        <taxon>Pterygota</taxon>
        <taxon>Neoptera</taxon>
        <taxon>Polyneoptera</taxon>
        <taxon>Phasmatodea</taxon>
        <taxon>Timematodea</taxon>
        <taxon>Timematoidea</taxon>
        <taxon>Timematidae</taxon>
        <taxon>Timema</taxon>
    </lineage>
</organism>
<keyword evidence="3" id="KW-1185">Reference proteome</keyword>
<evidence type="ECO:0000256" key="1">
    <source>
        <dbReference type="SAM" id="MobiDB-lite"/>
    </source>
</evidence>
<gene>
    <name evidence="2" type="ORF">TPAB3V08_LOCUS3404</name>
</gene>
<evidence type="ECO:0000313" key="2">
    <source>
        <dbReference type="EMBL" id="CAG2056412.1"/>
    </source>
</evidence>
<dbReference type="Proteomes" id="UP001153148">
    <property type="component" value="Unassembled WGS sequence"/>
</dbReference>
<evidence type="ECO:0000313" key="3">
    <source>
        <dbReference type="Proteomes" id="UP001153148"/>
    </source>
</evidence>
<protein>
    <submittedName>
        <fullName evidence="2">Uncharacterized protein</fullName>
    </submittedName>
</protein>
<feature type="region of interest" description="Disordered" evidence="1">
    <location>
        <begin position="17"/>
        <end position="80"/>
    </location>
</feature>
<name>A0ABN7NS80_TIMPD</name>
<feature type="compositionally biased region" description="Basic and acidic residues" evidence="1">
    <location>
        <begin position="54"/>
        <end position="80"/>
    </location>
</feature>
<accession>A0ABN7NS80</accession>
<dbReference type="EMBL" id="CAJPIN010003810">
    <property type="protein sequence ID" value="CAG2056412.1"/>
    <property type="molecule type" value="Genomic_DNA"/>
</dbReference>
<sequence>MRQGPKTWVLGMIPLNTYRGVPPKPQGYPKQNGVPEKNNKTRGAMLCGQSINEETWRMKDSPPQRGNKQDEKCCLDERKR</sequence>
<reference evidence="2" key="1">
    <citation type="submission" date="2021-03" db="EMBL/GenBank/DDBJ databases">
        <authorList>
            <person name="Tran Van P."/>
        </authorList>
    </citation>
    <scope>NUCLEOTIDE SEQUENCE</scope>
</reference>